<evidence type="ECO:0000313" key="10">
    <source>
        <dbReference type="EMBL" id="MDQ7908045.1"/>
    </source>
</evidence>
<feature type="compositionally biased region" description="Low complexity" evidence="7">
    <location>
        <begin position="705"/>
        <end position="714"/>
    </location>
</feature>
<comment type="caution">
    <text evidence="10">The sequence shown here is derived from an EMBL/GenBank/DDBJ whole genome shotgun (WGS) entry which is preliminary data.</text>
</comment>
<feature type="domain" description="Integral membrane bound transporter" evidence="9">
    <location>
        <begin position="409"/>
        <end position="531"/>
    </location>
</feature>
<evidence type="ECO:0000256" key="1">
    <source>
        <dbReference type="ARBA" id="ARBA00004651"/>
    </source>
</evidence>
<evidence type="ECO:0000256" key="3">
    <source>
        <dbReference type="ARBA" id="ARBA00022692"/>
    </source>
</evidence>
<feature type="region of interest" description="Disordered" evidence="7">
    <location>
        <begin position="705"/>
        <end position="732"/>
    </location>
</feature>
<dbReference type="PANTHER" id="PTHR30509">
    <property type="entry name" value="P-HYDROXYBENZOIC ACID EFFLUX PUMP SUBUNIT-RELATED"/>
    <property type="match status" value="1"/>
</dbReference>
<keyword evidence="4 8" id="KW-1133">Transmembrane helix</keyword>
<evidence type="ECO:0000259" key="9">
    <source>
        <dbReference type="Pfam" id="PF13515"/>
    </source>
</evidence>
<keyword evidence="3 8" id="KW-0812">Transmembrane</keyword>
<feature type="transmembrane region" description="Helical" evidence="8">
    <location>
        <begin position="48"/>
        <end position="64"/>
    </location>
</feature>
<dbReference type="Proteomes" id="UP001230908">
    <property type="component" value="Unassembled WGS sequence"/>
</dbReference>
<gene>
    <name evidence="10" type="ORF">RB614_26310</name>
</gene>
<evidence type="ECO:0000256" key="6">
    <source>
        <dbReference type="ARBA" id="ARBA00043993"/>
    </source>
</evidence>
<feature type="transmembrane region" description="Helical" evidence="8">
    <location>
        <begin position="493"/>
        <end position="511"/>
    </location>
</feature>
<dbReference type="EMBL" id="JAVHUY010000027">
    <property type="protein sequence ID" value="MDQ7908045.1"/>
    <property type="molecule type" value="Genomic_DNA"/>
</dbReference>
<evidence type="ECO:0000313" key="11">
    <source>
        <dbReference type="Proteomes" id="UP001230908"/>
    </source>
</evidence>
<keyword evidence="2" id="KW-1003">Cell membrane</keyword>
<proteinExistence type="inferred from homology"/>
<name>A0ABU0ZP81_9ACTN</name>
<evidence type="ECO:0000256" key="4">
    <source>
        <dbReference type="ARBA" id="ARBA00022989"/>
    </source>
</evidence>
<evidence type="ECO:0000256" key="5">
    <source>
        <dbReference type="ARBA" id="ARBA00023136"/>
    </source>
</evidence>
<sequence length="732" mass="76653">MPRLTSPLAWVRRRDPALVGIRRAARVTLVACLGFYACRYGLDNPTMATYALFGAVAMGVLAQVPGTPLQRGRTLLAVLPVGYALVTAGTLLSVTTWSAAAGMLTFGFLVSYAGVGGPRLVGLANGVQLLYILPCFPPYDPGSLGYRLAGLTIAVLLLAAAELVLWPDPAPVPYPVLLAGALTAVAGCQEGLAGAYDGDPDGRDRTGRRLPGATEAAEAIRPSRLSPAQRPASAGRRDRALSHAGGLARLALGRTVDLYQEAGRPALSGDAVADLLRQTSSTTRAAAAWLGGDGPPPDDTRITRAVETFRRARLQAPPGRVDPDRLRAGSLALGLAEWTTELASAVRVAAKAPIRPDPTPPPARPEPLWYADQPAAQLWWRRFRDHLTPRSVYFQGALRLALALTGARVLAGVLDLSHGFWVLLATLTVLRTSALGTRSTLRPALVGTVVGSVLAGALLLAGADPRVYEVALPILMLVGFSAGPLLGVGWGQALFTLVISLVFAQLAPVNWQLAETRVVDVAVGATVGVLIGLLAWPRGGTGELHRTAGQFLHASGAAVRQSVAVLAAGAAPGAALPQARRQGQLATASYAQYQTEPHGPSKVDWQATLNAGHDAIAGADAMLRSHPTGQRLPATGPLTAYADAIAGEYERFGMALRNRDGVPRDPVPADPGRWPNGSGPDLYQLADLRTWLTALAAALARITTPATPRAAAAPADRRPSPLSQADPRDLRR</sequence>
<dbReference type="RefSeq" id="WP_308715315.1">
    <property type="nucleotide sequence ID" value="NZ_JAVHUY010000027.1"/>
</dbReference>
<comment type="subcellular location">
    <subcellularLocation>
        <location evidence="1">Cell membrane</location>
        <topology evidence="1">Multi-pass membrane protein</topology>
    </subcellularLocation>
</comment>
<feature type="transmembrane region" description="Helical" evidence="8">
    <location>
        <begin position="444"/>
        <end position="461"/>
    </location>
</feature>
<organism evidence="10 11">
    <name type="scientific">Phytohabitans maris</name>
    <dbReference type="NCBI Taxonomy" id="3071409"/>
    <lineage>
        <taxon>Bacteria</taxon>
        <taxon>Bacillati</taxon>
        <taxon>Actinomycetota</taxon>
        <taxon>Actinomycetes</taxon>
        <taxon>Micromonosporales</taxon>
        <taxon>Micromonosporaceae</taxon>
    </lineage>
</organism>
<feature type="transmembrane region" description="Helical" evidence="8">
    <location>
        <begin position="76"/>
        <end position="100"/>
    </location>
</feature>
<protein>
    <submittedName>
        <fullName evidence="10">FUSC family protein</fullName>
    </submittedName>
</protein>
<keyword evidence="5 8" id="KW-0472">Membrane</keyword>
<accession>A0ABU0ZP81</accession>
<keyword evidence="11" id="KW-1185">Reference proteome</keyword>
<dbReference type="InterPro" id="IPR049453">
    <property type="entry name" value="Memb_transporter_dom"/>
</dbReference>
<dbReference type="PANTHER" id="PTHR30509:SF9">
    <property type="entry name" value="MULTIDRUG RESISTANCE PROTEIN MDTO"/>
    <property type="match status" value="1"/>
</dbReference>
<evidence type="ECO:0000256" key="7">
    <source>
        <dbReference type="SAM" id="MobiDB-lite"/>
    </source>
</evidence>
<comment type="similarity">
    <text evidence="6">Belongs to the YccS/YhfK family.</text>
</comment>
<feature type="transmembrane region" description="Helical" evidence="8">
    <location>
        <begin position="144"/>
        <end position="166"/>
    </location>
</feature>
<feature type="transmembrane region" description="Helical" evidence="8">
    <location>
        <begin position="106"/>
        <end position="132"/>
    </location>
</feature>
<reference evidence="10 11" key="1">
    <citation type="submission" date="2023-08" db="EMBL/GenBank/DDBJ databases">
        <title>Phytohabitans sansha sp. nov., isolated from marine sediment.</title>
        <authorList>
            <person name="Zhao Y."/>
            <person name="Yi K."/>
        </authorList>
    </citation>
    <scope>NUCLEOTIDE SEQUENCE [LARGE SCALE GENOMIC DNA]</scope>
    <source>
        <strain evidence="10 11">ZYX-F-186</strain>
    </source>
</reference>
<feature type="transmembrane region" description="Helical" evidence="8">
    <location>
        <begin position="517"/>
        <end position="536"/>
    </location>
</feature>
<evidence type="ECO:0000256" key="2">
    <source>
        <dbReference type="ARBA" id="ARBA00022475"/>
    </source>
</evidence>
<dbReference type="Pfam" id="PF13515">
    <property type="entry name" value="FUSC_2"/>
    <property type="match status" value="1"/>
</dbReference>
<evidence type="ECO:0000256" key="8">
    <source>
        <dbReference type="SAM" id="Phobius"/>
    </source>
</evidence>
<feature type="region of interest" description="Disordered" evidence="7">
    <location>
        <begin position="195"/>
        <end position="239"/>
    </location>
</feature>